<organism evidence="2 3">
    <name type="scientific">Corynebacterium ammoniagenes</name>
    <name type="common">Brevibacterium ammoniagenes</name>
    <dbReference type="NCBI Taxonomy" id="1697"/>
    <lineage>
        <taxon>Bacteria</taxon>
        <taxon>Bacillati</taxon>
        <taxon>Actinomycetota</taxon>
        <taxon>Actinomycetes</taxon>
        <taxon>Mycobacteriales</taxon>
        <taxon>Corynebacteriaceae</taxon>
        <taxon>Corynebacterium</taxon>
    </lineage>
</organism>
<reference evidence="2" key="1">
    <citation type="submission" date="2021-12" db="EMBL/GenBank/DDBJ databases">
        <title>Draft genome sequence of Corynebacterium ammoniagenes strain T-723.</title>
        <authorList>
            <person name="Matsuzawa M."/>
            <person name="Hiratani M."/>
            <person name="Abe I."/>
            <person name="Tsuji Y."/>
            <person name="Nakamura J."/>
        </authorList>
    </citation>
    <scope>NUCLEOTIDE SEQUENCE</scope>
    <source>
        <strain evidence="2">T-723</strain>
    </source>
</reference>
<evidence type="ECO:0000313" key="2">
    <source>
        <dbReference type="EMBL" id="GJN43503.1"/>
    </source>
</evidence>
<evidence type="ECO:0008006" key="4">
    <source>
        <dbReference type="Google" id="ProtNLM"/>
    </source>
</evidence>
<dbReference type="EMBL" id="BQKK01000005">
    <property type="protein sequence ID" value="GJN43503.1"/>
    <property type="molecule type" value="Genomic_DNA"/>
</dbReference>
<evidence type="ECO:0000256" key="1">
    <source>
        <dbReference type="SAM" id="MobiDB-lite"/>
    </source>
</evidence>
<dbReference type="AlphaFoldDB" id="A0AAV5G9W4"/>
<accession>A0AAV5G9W4</accession>
<gene>
    <name evidence="2" type="ORF">CAT723_19820</name>
</gene>
<comment type="caution">
    <text evidence="2">The sequence shown here is derived from an EMBL/GenBank/DDBJ whole genome shotgun (WGS) entry which is preliminary data.</text>
</comment>
<feature type="region of interest" description="Disordered" evidence="1">
    <location>
        <begin position="329"/>
        <end position="350"/>
    </location>
</feature>
<sequence length="387" mass="43070">MATMNNTDAYSRYLAATASGWELLEAFAARHGSLSAATIAHHDGISQAQAKRFQLTFARIKPCRALAAQLSHSLDVLHLISGTIIKVNPRHNDLRAFLDKMLRACHLKSVADAEHILREILATAKKPTRPARVNRINFAHKPDDNNMVRFLGKLRAEDARRIQEKFQAAIRAALRENESLTGDVAMANLMVNAILRGETTNASAPEHEYSPAVVMSVDPNVDLERGVINTASGASIPLEDAINYHLRNTGWVLGVSQTGSKAKLEFIAPIINTRFSTGTHRLGVMLETLMCARCDTPAIFCHAHHIEAWAHSRRPRDWEDLTNLCPVDNSLNDDNPNAPPRNGRVERDERGWPGWKYSPDGRFHYNPNPVFRHGWRGTIADILANQA</sequence>
<protein>
    <recommendedName>
        <fullName evidence="4">HNH endonuclease</fullName>
    </recommendedName>
</protein>
<proteinExistence type="predicted"/>
<name>A0AAV5G9W4_CORAM</name>
<evidence type="ECO:0000313" key="3">
    <source>
        <dbReference type="Proteomes" id="UP001054925"/>
    </source>
</evidence>
<dbReference type="Proteomes" id="UP001054925">
    <property type="component" value="Unassembled WGS sequence"/>
</dbReference>